<dbReference type="InterPro" id="IPR013083">
    <property type="entry name" value="Znf_RING/FYVE/PHD"/>
</dbReference>
<dbReference type="OMA" id="IKEMDIC"/>
<dbReference type="InterPro" id="IPR019787">
    <property type="entry name" value="Znf_PHD-finger"/>
</dbReference>
<dbReference type="InParanoid" id="B0W8X1"/>
<feature type="compositionally biased region" description="Basic and acidic residues" evidence="6">
    <location>
        <begin position="333"/>
        <end position="349"/>
    </location>
</feature>
<feature type="coiled-coil region" evidence="5">
    <location>
        <begin position="67"/>
        <end position="101"/>
    </location>
</feature>
<evidence type="ECO:0000256" key="2">
    <source>
        <dbReference type="ARBA" id="ARBA00022771"/>
    </source>
</evidence>
<dbReference type="PANTHER" id="PTHR47331">
    <property type="entry name" value="PHD-TYPE DOMAIN-CONTAINING PROTEIN"/>
    <property type="match status" value="1"/>
</dbReference>
<sequence length="650" mass="73391">MSNKSDSGVNAGAGSTAKKWKTCGKCGKPGQSRMVTCSECQSSFHYECVRITSEVLDGPWVCNGCLRRTIEANNNVLQIKLQEEQQKRMQHDQQQRQLERQWRELNPDLNPQQSRNVEFLRLGDQIVKIVRQGDSPLAESTPVNLDSELVPRQDWMEARLRQLDNYNQDLLNQIDMLQRLKPQGTESGARNPLYEFPPPNNGSGGKTDAVRGRPSGLLDPIPERKEPAPSTSESVGSIATKVSRGSVALRAQRLKALEERQALERKQLEEKLALEQELLEQETVAGSDVEQDGSASKSDRNSSTDSNFLNITNWLEDLERSGEGAVSTPRGNRTKEEGRSRPDSSEQRDSVSLPTDQHHPPPKNPARLNSNQLAARHTVKDLPRFNGDPEDWPRFIAAYERTTRMCGFGNDENLDRLERSLYDRALFYVKGLLLYPENVPLIIKTLEIHCGNPELIVETMVQRVRAMSPPKADQMETIIDFGIAVQNLCATMTACRMNECLYNVALLQELVERLPPTIKINWALHRKSKKTVSLADFGEWLGTLVEALNDVKERNASKGCHVCKEDCQSLEKCGEFGKMSPLSRWKLIKEMDICRKCLKKHIRACDSKVPCGTNGCPFLHHKLLHDDAKHKLPEQVTQDKPKEDSDRHAH</sequence>
<dbReference type="eggNOG" id="ENOG502SNHA">
    <property type="taxonomic scope" value="Eukaryota"/>
</dbReference>
<dbReference type="EnsemblMetazoa" id="CPIJ003546-RA">
    <property type="protein sequence ID" value="CPIJ003546-PA"/>
    <property type="gene ID" value="CPIJ003546"/>
</dbReference>
<dbReference type="InterPro" id="IPR011011">
    <property type="entry name" value="Znf_FYVE_PHD"/>
</dbReference>
<evidence type="ECO:0000256" key="5">
    <source>
        <dbReference type="SAM" id="Coils"/>
    </source>
</evidence>
<evidence type="ECO:0000259" key="7">
    <source>
        <dbReference type="PROSITE" id="PS50016"/>
    </source>
</evidence>
<feature type="region of interest" description="Disordered" evidence="6">
    <location>
        <begin position="183"/>
        <end position="239"/>
    </location>
</feature>
<dbReference type="InterPro" id="IPR019786">
    <property type="entry name" value="Zinc_finger_PHD-type_CS"/>
</dbReference>
<keyword evidence="5" id="KW-0175">Coiled coil</keyword>
<feature type="compositionally biased region" description="Polar residues" evidence="6">
    <location>
        <begin position="303"/>
        <end position="313"/>
    </location>
</feature>
<dbReference type="InterPro" id="IPR001965">
    <property type="entry name" value="Znf_PHD"/>
</dbReference>
<dbReference type="SMART" id="SM00249">
    <property type="entry name" value="PHD"/>
    <property type="match status" value="1"/>
</dbReference>
<dbReference type="GO" id="GO:0008270">
    <property type="term" value="F:zinc ion binding"/>
    <property type="evidence" value="ECO:0007669"/>
    <property type="project" value="UniProtKB-KW"/>
</dbReference>
<dbReference type="HOGENOM" id="CLU_421667_0_0_1"/>
<feature type="region of interest" description="Disordered" evidence="6">
    <location>
        <begin position="283"/>
        <end position="370"/>
    </location>
</feature>
<dbReference type="OrthoDB" id="7760603at2759"/>
<dbReference type="SUPFAM" id="SSF57903">
    <property type="entry name" value="FYVE/PHD zinc finger"/>
    <property type="match status" value="1"/>
</dbReference>
<gene>
    <name evidence="9" type="primary">6034920</name>
    <name evidence="8" type="ORF">CpipJ_CPIJ003546</name>
</gene>
<reference evidence="9" key="2">
    <citation type="submission" date="2020-05" db="UniProtKB">
        <authorList>
            <consortium name="EnsemblMetazoa"/>
        </authorList>
    </citation>
    <scope>IDENTIFICATION</scope>
    <source>
        <strain evidence="9">JHB</strain>
    </source>
</reference>
<protein>
    <recommendedName>
        <fullName evidence="7">PHD-type domain-containing protein</fullName>
    </recommendedName>
</protein>
<evidence type="ECO:0000313" key="10">
    <source>
        <dbReference type="Proteomes" id="UP000002320"/>
    </source>
</evidence>
<keyword evidence="1" id="KW-0479">Metal-binding</keyword>
<keyword evidence="2 4" id="KW-0863">Zinc-finger</keyword>
<evidence type="ECO:0000313" key="8">
    <source>
        <dbReference type="EMBL" id="EDS39350.1"/>
    </source>
</evidence>
<dbReference type="EMBL" id="DS231860">
    <property type="protein sequence ID" value="EDS39350.1"/>
    <property type="molecule type" value="Genomic_DNA"/>
</dbReference>
<dbReference type="PROSITE" id="PS01359">
    <property type="entry name" value="ZF_PHD_1"/>
    <property type="match status" value="1"/>
</dbReference>
<evidence type="ECO:0000313" key="9">
    <source>
        <dbReference type="EnsemblMetazoa" id="CPIJ003546-PA"/>
    </source>
</evidence>
<dbReference type="VEuPathDB" id="VectorBase:CQUJHB009718"/>
<feature type="region of interest" description="Disordered" evidence="6">
    <location>
        <begin position="1"/>
        <end position="20"/>
    </location>
</feature>
<dbReference type="PROSITE" id="PS50016">
    <property type="entry name" value="ZF_PHD_2"/>
    <property type="match status" value="1"/>
</dbReference>
<dbReference type="AlphaFoldDB" id="B0W8X1"/>
<dbReference type="CDD" id="cd15489">
    <property type="entry name" value="PHD_SF"/>
    <property type="match status" value="1"/>
</dbReference>
<evidence type="ECO:0000256" key="3">
    <source>
        <dbReference type="ARBA" id="ARBA00022833"/>
    </source>
</evidence>
<keyword evidence="3" id="KW-0862">Zinc</keyword>
<dbReference type="Gene3D" id="3.30.40.10">
    <property type="entry name" value="Zinc/RING finger domain, C3HC4 (zinc finger)"/>
    <property type="match status" value="1"/>
</dbReference>
<dbReference type="Pfam" id="PF00628">
    <property type="entry name" value="PHD"/>
    <property type="match status" value="1"/>
</dbReference>
<accession>B0W8X1</accession>
<proteinExistence type="predicted"/>
<dbReference type="Proteomes" id="UP000002320">
    <property type="component" value="Unassembled WGS sequence"/>
</dbReference>
<evidence type="ECO:0000256" key="1">
    <source>
        <dbReference type="ARBA" id="ARBA00022723"/>
    </source>
</evidence>
<dbReference type="KEGG" id="cqu:CpipJ_CPIJ003546"/>
<feature type="domain" description="PHD-type" evidence="7">
    <location>
        <begin position="20"/>
        <end position="68"/>
    </location>
</feature>
<reference evidence="8" key="1">
    <citation type="submission" date="2007-03" db="EMBL/GenBank/DDBJ databases">
        <title>Annotation of Culex pipiens quinquefasciatus.</title>
        <authorList>
            <consortium name="The Broad Institute Genome Sequencing Platform"/>
            <person name="Atkinson P.W."/>
            <person name="Hemingway J."/>
            <person name="Christensen B.M."/>
            <person name="Higgs S."/>
            <person name="Kodira C."/>
            <person name="Hannick L."/>
            <person name="Megy K."/>
            <person name="O'Leary S."/>
            <person name="Pearson M."/>
            <person name="Haas B.J."/>
            <person name="Mauceli E."/>
            <person name="Wortman J.R."/>
            <person name="Lee N.H."/>
            <person name="Guigo R."/>
            <person name="Stanke M."/>
            <person name="Alvarado L."/>
            <person name="Amedeo P."/>
            <person name="Antoine C.H."/>
            <person name="Arensburger P."/>
            <person name="Bidwell S.L."/>
            <person name="Crawford M."/>
            <person name="Camaro F."/>
            <person name="Devon K."/>
            <person name="Engels R."/>
            <person name="Hammond M."/>
            <person name="Howarth C."/>
            <person name="Koehrsen M."/>
            <person name="Lawson D."/>
            <person name="Montgomery P."/>
            <person name="Nene V."/>
            <person name="Nusbaum C."/>
            <person name="Puiu D."/>
            <person name="Romero-Severson J."/>
            <person name="Severson D.W."/>
            <person name="Shumway M."/>
            <person name="Sisk P."/>
            <person name="Stolte C."/>
            <person name="Zeng Q."/>
            <person name="Eisenstadt E."/>
            <person name="Fraser-Liggett C."/>
            <person name="Strausberg R."/>
            <person name="Galagan J."/>
            <person name="Birren B."/>
            <person name="Collins F.H."/>
        </authorList>
    </citation>
    <scope>NUCLEOTIDE SEQUENCE [LARGE SCALE GENOMIC DNA]</scope>
    <source>
        <strain evidence="8">JHB</strain>
    </source>
</reference>
<keyword evidence="10" id="KW-1185">Reference proteome</keyword>
<name>B0W8X1_CULQU</name>
<dbReference type="VEuPathDB" id="VectorBase:CPIJ003546"/>
<evidence type="ECO:0000256" key="6">
    <source>
        <dbReference type="SAM" id="MobiDB-lite"/>
    </source>
</evidence>
<organism>
    <name type="scientific">Culex quinquefasciatus</name>
    <name type="common">Southern house mosquito</name>
    <name type="synonym">Culex pungens</name>
    <dbReference type="NCBI Taxonomy" id="7176"/>
    <lineage>
        <taxon>Eukaryota</taxon>
        <taxon>Metazoa</taxon>
        <taxon>Ecdysozoa</taxon>
        <taxon>Arthropoda</taxon>
        <taxon>Hexapoda</taxon>
        <taxon>Insecta</taxon>
        <taxon>Pterygota</taxon>
        <taxon>Neoptera</taxon>
        <taxon>Endopterygota</taxon>
        <taxon>Diptera</taxon>
        <taxon>Nematocera</taxon>
        <taxon>Culicoidea</taxon>
        <taxon>Culicidae</taxon>
        <taxon>Culicinae</taxon>
        <taxon>Culicini</taxon>
        <taxon>Culex</taxon>
        <taxon>Culex</taxon>
    </lineage>
</organism>
<evidence type="ECO:0000256" key="4">
    <source>
        <dbReference type="PROSITE-ProRule" id="PRU00146"/>
    </source>
</evidence>
<feature type="region of interest" description="Disordered" evidence="6">
    <location>
        <begin position="630"/>
        <end position="650"/>
    </location>
</feature>